<proteinExistence type="inferred from homology"/>
<evidence type="ECO:0000256" key="8">
    <source>
        <dbReference type="SAM" id="MobiDB-lite"/>
    </source>
</evidence>
<keyword evidence="5 7" id="KW-0663">Pyridoxal phosphate</keyword>
<dbReference type="Gene3D" id="3.20.20.140">
    <property type="entry name" value="Metal-dependent hydrolases"/>
    <property type="match status" value="1"/>
</dbReference>
<evidence type="ECO:0000256" key="5">
    <source>
        <dbReference type="ARBA" id="ARBA00022898"/>
    </source>
</evidence>
<evidence type="ECO:0000313" key="10">
    <source>
        <dbReference type="EMBL" id="CAJ1375649.1"/>
    </source>
</evidence>
<sequence length="1631" mass="182159">MQDAYRAAGLALRDRLLESLNDTNAYYRQHDVKRGYYLSAEYLIGRHMQNAIANLDLEKSFKDAFLDLGIQLEADRELFGQEADPALGNGGLGRLAACFLDSMATLSLPCWGYGIRYSYGMFKQHIENGRQVEQPDFWIGDGCPFEIPRPDVAYPVRFYGTVEEVEVNGRKIGRWVGGEIVQAVAYDNPIPGFDTFNTNNLRLWRACPSKEFDLDHFSGGYFSGAIEARRKAEDLSAVLYPNDATYEGKELRLRQQYFFVSASMQDLLREFIKRPNYKWDELPEKVAVQMNDTHPTIAVAEMMRLLVDVQQLEWHYAWELTRKCLNYTNHTVMPEALEKWPVEMMERLLPRHVQIIGGINWHWIQGLLQKYGDSPIIAQLSIFEEGEIKKIRMGHLAIVGSNKINGVAAIHTEIIKKETGRYQPRVRLPQETFPEFYKWCCDSGEPDKIVNMTNGVTPRRWIHCANPALSAIFTKYLGSQSWLTDMTLLKGMLKYKEDPKLHSEWLAMKSGCKAKLAAWLKETMDLDIDQDALIDIQSLGRALWARDGWVTKLPGESRETKQAACLDPVQFQDEKHPIYTPEFSLASMDGAKVEAGLVCAWYGPEGPLISNEEVRQLCALHPGRFLGVASGDIRDPVRCVAGIRQYVLQQGFVAVRILPWLWERYADDRLFYPIYAACVELGVPLCLQVGHTGPLRPSDSGRPIPHLERVLLDFPELTVVGGHIGAPWLEEMLFLAGKFPNFYIDTSAYVPERYPAALVEYMRGRGAKRVLYGSNYPMLQHQQIYQQLDKLKLSDETLALFLRGNAQRVFKLPQKSRLCKEGVIETISGGTNGWQFPRLGASMFRIKRIHEYKRQLMNILFVIHRYLELKSKSPSERQSYQKRVVLIGGKAASAYVNAKIIIKLISNVSKAAASAVINADPDTAPYLKCAFVPNYCVSAAQMMIPASDISEHISTAGTEASGTSNMKLPGGIGDAMPTSDEEGSVVRARGTGPFFSFFFSISKMWASGDAAEFRRLLGAAGLDREAERQLLSAWRRNSQLCCQLCAQCLADASAAPAARQLAAVMLKNHWREWGPRGKSHTGAWKGLRLENCSIADGLFRLQVVKADLPGKDEGLVRMLVEIWPRSTGLGPLCGDQLGPSLASKDSSVDCRNKVWEISRRQESRAPPQLRPSLPCVWIRNRGRYLAVSQGALRLLPPQLLNSSEVSCWAIGHEQRVQLDLTKSPEAYAFGGNGDTTLWIMASQSYGHLVQRLFDRIQRAGDPVLVCVSWVPDMKNTRQKGFVVKGSFAEFNSRKFLILLQATLAMELSRTVAIVMDLDVTLFSGWVSTLRRCVGVGSADLCFTQRPGFQDGRLQQVNSGLIAMNPQALPFVHACVARSQAHEVIDRHAVTQESEAHAEQSLLNQVLLEIRAGAEDGTAYQPVQWGVYNPLQAHSAFFSMQTLLSTVAHHVTFSGANLADKLRYMSNVELLVDDLAIFCPRFVLGPWPDFCFLYTAVDPHFGPVLQDFKVLHGYAGRDLQKLVAALDHSEALAAHPGTHYPLVDVFNKGDTRPFGGTPRPISAVYSGRLAAWPGDTDAYFFRQACLAALDPSAGARGTPRHVARAAAAAAAELAALGQSPELAPTLQRRRGN</sequence>
<dbReference type="PANTHER" id="PTHR11468:SF3">
    <property type="entry name" value="GLYCOGEN PHOSPHORYLASE, LIVER FORM"/>
    <property type="match status" value="1"/>
</dbReference>
<keyword evidence="11" id="KW-1185">Reference proteome</keyword>
<name>A0AA36HUL3_9DINO</name>
<dbReference type="Pfam" id="PF04909">
    <property type="entry name" value="Amidohydro_2"/>
    <property type="match status" value="1"/>
</dbReference>
<dbReference type="SUPFAM" id="SSF53756">
    <property type="entry name" value="UDP-Glycosyltransferase/glycogen phosphorylase"/>
    <property type="match status" value="2"/>
</dbReference>
<feature type="domain" description="Amidohydrolase-related" evidence="9">
    <location>
        <begin position="610"/>
        <end position="812"/>
    </location>
</feature>
<dbReference type="Gene3D" id="3.40.50.2000">
    <property type="entry name" value="Glycogen Phosphorylase B"/>
    <property type="match status" value="3"/>
</dbReference>
<evidence type="ECO:0000256" key="6">
    <source>
        <dbReference type="ARBA" id="ARBA00023277"/>
    </source>
</evidence>
<keyword evidence="3 7" id="KW-0328">Glycosyltransferase</keyword>
<dbReference type="InterPro" id="IPR011833">
    <property type="entry name" value="Glycg_phsphrylas"/>
</dbReference>
<keyword evidence="6 7" id="KW-0119">Carbohydrate metabolism</keyword>
<dbReference type="SUPFAM" id="SSF51556">
    <property type="entry name" value="Metallo-dependent hydrolases"/>
    <property type="match status" value="1"/>
</dbReference>
<dbReference type="GO" id="GO:0005980">
    <property type="term" value="P:glycogen catabolic process"/>
    <property type="evidence" value="ECO:0007669"/>
    <property type="project" value="TreeGrafter"/>
</dbReference>
<dbReference type="InterPro" id="IPR006680">
    <property type="entry name" value="Amidohydro-rel"/>
</dbReference>
<evidence type="ECO:0000313" key="11">
    <source>
        <dbReference type="Proteomes" id="UP001178507"/>
    </source>
</evidence>
<dbReference type="FunFam" id="3.40.50.2000:FF:000149">
    <property type="entry name" value="Glycogen phosphorylase, muscle form"/>
    <property type="match status" value="1"/>
</dbReference>
<evidence type="ECO:0000256" key="4">
    <source>
        <dbReference type="ARBA" id="ARBA00022679"/>
    </source>
</evidence>
<comment type="function">
    <text evidence="7">Allosteric enzyme that catalyzes the rate-limiting step in glycogen catabolism, the phosphorolytic cleavage of glycogen to produce glucose-1-phosphate, and plays a central role in maintaining cellular and organismal glucose homeostasis.</text>
</comment>
<dbReference type="Proteomes" id="UP001178507">
    <property type="component" value="Unassembled WGS sequence"/>
</dbReference>
<keyword evidence="4 7" id="KW-0808">Transferase</keyword>
<dbReference type="GO" id="GO:0030170">
    <property type="term" value="F:pyridoxal phosphate binding"/>
    <property type="evidence" value="ECO:0007669"/>
    <property type="project" value="InterPro"/>
</dbReference>
<evidence type="ECO:0000256" key="1">
    <source>
        <dbReference type="ARBA" id="ARBA00001933"/>
    </source>
</evidence>
<dbReference type="InterPro" id="IPR000811">
    <property type="entry name" value="Glyco_trans_35"/>
</dbReference>
<gene>
    <name evidence="10" type="ORF">EVOR1521_LOCUS4875</name>
</gene>
<dbReference type="InterPro" id="IPR011989">
    <property type="entry name" value="ARM-like"/>
</dbReference>
<comment type="caution">
    <text evidence="10">The sequence shown here is derived from an EMBL/GenBank/DDBJ whole genome shotgun (WGS) entry which is preliminary data.</text>
</comment>
<evidence type="ECO:0000256" key="7">
    <source>
        <dbReference type="RuleBase" id="RU000587"/>
    </source>
</evidence>
<dbReference type="GO" id="GO:0005737">
    <property type="term" value="C:cytoplasm"/>
    <property type="evidence" value="ECO:0007669"/>
    <property type="project" value="TreeGrafter"/>
</dbReference>
<dbReference type="EC" id="2.4.1.1" evidence="7"/>
<evidence type="ECO:0000259" key="9">
    <source>
        <dbReference type="Pfam" id="PF04909"/>
    </source>
</evidence>
<protein>
    <recommendedName>
        <fullName evidence="7">Alpha-1,4 glucan phosphorylase</fullName>
        <ecNumber evidence="7">2.4.1.1</ecNumber>
    </recommendedName>
</protein>
<reference evidence="10" key="1">
    <citation type="submission" date="2023-08" db="EMBL/GenBank/DDBJ databases">
        <authorList>
            <person name="Chen Y."/>
            <person name="Shah S."/>
            <person name="Dougan E. K."/>
            <person name="Thang M."/>
            <person name="Chan C."/>
        </authorList>
    </citation>
    <scope>NUCLEOTIDE SEQUENCE</scope>
</reference>
<dbReference type="PANTHER" id="PTHR11468">
    <property type="entry name" value="GLYCOGEN PHOSPHORYLASE"/>
    <property type="match status" value="1"/>
</dbReference>
<comment type="cofactor">
    <cofactor evidence="1 7">
        <name>pyridoxal 5'-phosphate</name>
        <dbReference type="ChEBI" id="CHEBI:597326"/>
    </cofactor>
</comment>
<dbReference type="Pfam" id="PF00343">
    <property type="entry name" value="Phosphorylase"/>
    <property type="match status" value="2"/>
</dbReference>
<dbReference type="EMBL" id="CAUJNA010000335">
    <property type="protein sequence ID" value="CAJ1375649.1"/>
    <property type="molecule type" value="Genomic_DNA"/>
</dbReference>
<accession>A0AA36HUL3</accession>
<evidence type="ECO:0000256" key="2">
    <source>
        <dbReference type="ARBA" id="ARBA00006047"/>
    </source>
</evidence>
<dbReference type="GO" id="GO:0008184">
    <property type="term" value="F:glycogen phosphorylase activity"/>
    <property type="evidence" value="ECO:0007669"/>
    <property type="project" value="InterPro"/>
</dbReference>
<dbReference type="NCBIfam" id="TIGR02093">
    <property type="entry name" value="P_ylase"/>
    <property type="match status" value="1"/>
</dbReference>
<feature type="region of interest" description="Disordered" evidence="8">
    <location>
        <begin position="960"/>
        <end position="983"/>
    </location>
</feature>
<comment type="similarity">
    <text evidence="2 7">Belongs to the glycogen phosphorylase family.</text>
</comment>
<organism evidence="10 11">
    <name type="scientific">Effrenium voratum</name>
    <dbReference type="NCBI Taxonomy" id="2562239"/>
    <lineage>
        <taxon>Eukaryota</taxon>
        <taxon>Sar</taxon>
        <taxon>Alveolata</taxon>
        <taxon>Dinophyceae</taxon>
        <taxon>Suessiales</taxon>
        <taxon>Symbiodiniaceae</taxon>
        <taxon>Effrenium</taxon>
    </lineage>
</organism>
<comment type="catalytic activity">
    <reaction evidence="7">
        <text>[(1-&gt;4)-alpha-D-glucosyl](n) + phosphate = [(1-&gt;4)-alpha-D-glucosyl](n-1) + alpha-D-glucose 1-phosphate</text>
        <dbReference type="Rhea" id="RHEA:41732"/>
        <dbReference type="Rhea" id="RHEA-COMP:9584"/>
        <dbReference type="Rhea" id="RHEA-COMP:9586"/>
        <dbReference type="ChEBI" id="CHEBI:15444"/>
        <dbReference type="ChEBI" id="CHEBI:43474"/>
        <dbReference type="ChEBI" id="CHEBI:58601"/>
        <dbReference type="EC" id="2.4.1.1"/>
    </reaction>
</comment>
<dbReference type="GO" id="GO:0016787">
    <property type="term" value="F:hydrolase activity"/>
    <property type="evidence" value="ECO:0007669"/>
    <property type="project" value="InterPro"/>
</dbReference>
<dbReference type="InterPro" id="IPR032466">
    <property type="entry name" value="Metal_Hydrolase"/>
</dbReference>
<evidence type="ECO:0000256" key="3">
    <source>
        <dbReference type="ARBA" id="ARBA00022676"/>
    </source>
</evidence>
<dbReference type="Gene3D" id="1.25.10.10">
    <property type="entry name" value="Leucine-rich Repeat Variant"/>
    <property type="match status" value="1"/>
</dbReference>